<gene>
    <name evidence="1" type="ORF">TCIL3000_0_15900</name>
</gene>
<accession>F9WH94</accession>
<name>F9WH94_TRYCI</name>
<sequence>MKDTDCLEQEELKIVQGGAVCKNIRRCAKVLWEFTCDNGETAKYVLELASFTLASGETAVKTFSVEGNDNLIETLVHVEAWEDKCLRSGERKKGCYRHAFKSTLVGHSDSAGSGQQVLDTDKALACYMPSCTVCGVNMRPLTNGTAAG</sequence>
<comment type="caution">
    <text evidence="1">The sequence shown here is derived from an EMBL/GenBank/DDBJ whole genome shotgun (WGS) entry which is preliminary data.</text>
</comment>
<dbReference type="EMBL" id="CAEQ01002398">
    <property type="protein sequence ID" value="CCD16683.1"/>
    <property type="molecule type" value="Genomic_DNA"/>
</dbReference>
<dbReference type="Proteomes" id="UP000000702">
    <property type="component" value="Unassembled WGS sequence"/>
</dbReference>
<organism evidence="1 2">
    <name type="scientific">Trypanosoma congolense (strain IL3000)</name>
    <dbReference type="NCBI Taxonomy" id="1068625"/>
    <lineage>
        <taxon>Eukaryota</taxon>
        <taxon>Discoba</taxon>
        <taxon>Euglenozoa</taxon>
        <taxon>Kinetoplastea</taxon>
        <taxon>Metakinetoplastina</taxon>
        <taxon>Trypanosomatida</taxon>
        <taxon>Trypanosomatidae</taxon>
        <taxon>Trypanosoma</taxon>
        <taxon>Nannomonas</taxon>
    </lineage>
</organism>
<evidence type="ECO:0000313" key="1">
    <source>
        <dbReference type="EMBL" id="CCD16683.1"/>
    </source>
</evidence>
<protein>
    <submittedName>
        <fullName evidence="1">Uncharacterized protein</fullName>
    </submittedName>
</protein>
<dbReference type="AlphaFoldDB" id="F9WH94"/>
<reference evidence="2" key="1">
    <citation type="submission" date="2011-07" db="EMBL/GenBank/DDBJ databases">
        <title>Divergent evolution of antigenic variation in African trypanosomes.</title>
        <authorList>
            <person name="Jackson A.P."/>
            <person name="Berry A."/>
            <person name="Allison H.C."/>
            <person name="Burton P."/>
            <person name="Anderson J."/>
            <person name="Aslett M."/>
            <person name="Brown R."/>
            <person name="Corton N."/>
            <person name="Harris D."/>
            <person name="Hauser H."/>
            <person name="Gamble J."/>
            <person name="Gilderthorp R."/>
            <person name="McQuillan J."/>
            <person name="Quail M.A."/>
            <person name="Sanders M."/>
            <person name="Van Tonder A."/>
            <person name="Ginger M.L."/>
            <person name="Donelson J.E."/>
            <person name="Field M.C."/>
            <person name="Barry J.D."/>
            <person name="Berriman M."/>
            <person name="Hertz-Fowler C."/>
        </authorList>
    </citation>
    <scope>NUCLEOTIDE SEQUENCE [LARGE SCALE GENOMIC DNA]</scope>
    <source>
        <strain evidence="2">IL3000</strain>
    </source>
</reference>
<keyword evidence="2" id="KW-1185">Reference proteome</keyword>
<reference evidence="1 2" key="2">
    <citation type="journal article" date="2012" name="Proc. Natl. Acad. Sci. U.S.A.">
        <title>Antigenic diversity is generated by distinct evolutionary mechanisms in African trypanosome species.</title>
        <authorList>
            <person name="Jackson A.P."/>
            <person name="Berry A."/>
            <person name="Aslett M."/>
            <person name="Allison H.C."/>
            <person name="Burton P."/>
            <person name="Vavrova-Anderson J."/>
            <person name="Brown R."/>
            <person name="Browne H."/>
            <person name="Corton N."/>
            <person name="Hauser H."/>
            <person name="Gamble J."/>
            <person name="Gilderthorp R."/>
            <person name="Marcello L."/>
            <person name="McQuillan J."/>
            <person name="Otto T.D."/>
            <person name="Quail M.A."/>
            <person name="Sanders M.J."/>
            <person name="van Tonder A."/>
            <person name="Ginger M.L."/>
            <person name="Field M.C."/>
            <person name="Barry J.D."/>
            <person name="Hertz-Fowler C."/>
            <person name="Berriman M."/>
        </authorList>
    </citation>
    <scope>NUCLEOTIDE SEQUENCE [LARGE SCALE GENOMIC DNA]</scope>
    <source>
        <strain evidence="1 2">IL3000</strain>
    </source>
</reference>
<evidence type="ECO:0000313" key="2">
    <source>
        <dbReference type="Proteomes" id="UP000000702"/>
    </source>
</evidence>
<proteinExistence type="predicted"/>